<evidence type="ECO:0000313" key="5">
    <source>
        <dbReference type="EMBL" id="TGJ85012.1"/>
    </source>
</evidence>
<evidence type="ECO:0008006" key="7">
    <source>
        <dbReference type="Google" id="ProtNLM"/>
    </source>
</evidence>
<dbReference type="OrthoDB" id="1663137at2759"/>
<keyword evidence="2" id="KW-0285">Flavoprotein</keyword>
<dbReference type="STRING" id="37992.A0A4Z0Z8W5"/>
<sequence length="257" mass="28798">MTYEIRKRVNDTSFLIGIKLNSVEFQEGGFTPQECRDLCVELEKHGIDFVELSGGTYQELAFSHKRESTKKREAFFIEFAEMIVPELKKTKVYVTGGLRTAAAMVEALKTVHGIGLARPVTHEFDLAKKLIDGTVKSALNYTIDEQDFGLTNIAAGTQYVLFRFRHSLPAAIRDLARAISMHLGKLTFVLCTRIRLVGKGKEPLDLGRPDHKEAFDKALQQFQNDMANNVDGSKYGYMDIDGVRLEPYGTPYGAVPN</sequence>
<dbReference type="GO" id="GO:0016491">
    <property type="term" value="F:oxidoreductase activity"/>
    <property type="evidence" value="ECO:0007669"/>
    <property type="project" value="UniProtKB-KW"/>
</dbReference>
<proteinExistence type="inferred from homology"/>
<evidence type="ECO:0000256" key="4">
    <source>
        <dbReference type="ARBA" id="ARBA00023002"/>
    </source>
</evidence>
<keyword evidence="4" id="KW-0560">Oxidoreductase</keyword>
<dbReference type="Proteomes" id="UP000297716">
    <property type="component" value="Unassembled WGS sequence"/>
</dbReference>
<dbReference type="SUPFAM" id="SSF51395">
    <property type="entry name" value="FMN-linked oxidoreductases"/>
    <property type="match status" value="1"/>
</dbReference>
<gene>
    <name evidence="5" type="ORF">E0Z10_g3757</name>
</gene>
<organism evidence="5 6">
    <name type="scientific">Xylaria hypoxylon</name>
    <dbReference type="NCBI Taxonomy" id="37992"/>
    <lineage>
        <taxon>Eukaryota</taxon>
        <taxon>Fungi</taxon>
        <taxon>Dikarya</taxon>
        <taxon>Ascomycota</taxon>
        <taxon>Pezizomycotina</taxon>
        <taxon>Sordariomycetes</taxon>
        <taxon>Xylariomycetidae</taxon>
        <taxon>Xylariales</taxon>
        <taxon>Xylariaceae</taxon>
        <taxon>Xylaria</taxon>
    </lineage>
</organism>
<keyword evidence="3" id="KW-0288">FMN</keyword>
<reference evidence="5 6" key="1">
    <citation type="submission" date="2019-03" db="EMBL/GenBank/DDBJ databases">
        <title>Draft genome sequence of Xylaria hypoxylon DSM 108379, a ubiquitous saprotrophic-parasitic fungi on hardwood.</title>
        <authorList>
            <person name="Buettner E."/>
            <person name="Leonhardt S."/>
            <person name="Gebauer A.M."/>
            <person name="Liers C."/>
            <person name="Hofrichter M."/>
            <person name="Kellner H."/>
        </authorList>
    </citation>
    <scope>NUCLEOTIDE SEQUENCE [LARGE SCALE GENOMIC DNA]</scope>
    <source>
        <strain evidence="5 6">DSM 108379</strain>
    </source>
</reference>
<evidence type="ECO:0000256" key="1">
    <source>
        <dbReference type="ARBA" id="ARBA00005979"/>
    </source>
</evidence>
<dbReference type="PANTHER" id="PTHR43656:SF5">
    <property type="entry name" value="NADH:FLAVIN OXIDOREDUCTASE_NADH OXIDASE N-TERMINAL DOMAIN-CONTAINING PROTEIN"/>
    <property type="match status" value="1"/>
</dbReference>
<dbReference type="EMBL" id="SKBN01000054">
    <property type="protein sequence ID" value="TGJ85012.1"/>
    <property type="molecule type" value="Genomic_DNA"/>
</dbReference>
<evidence type="ECO:0000313" key="6">
    <source>
        <dbReference type="Proteomes" id="UP000297716"/>
    </source>
</evidence>
<comment type="caution">
    <text evidence="5">The sequence shown here is derived from an EMBL/GenBank/DDBJ whole genome shotgun (WGS) entry which is preliminary data.</text>
</comment>
<keyword evidence="6" id="KW-1185">Reference proteome</keyword>
<name>A0A4Z0Z8W5_9PEZI</name>
<dbReference type="InterPro" id="IPR051799">
    <property type="entry name" value="NADH_flavin_oxidoreductase"/>
</dbReference>
<comment type="similarity">
    <text evidence="1">Belongs to the NADH:flavin oxidoreductase/NADH oxidase family.</text>
</comment>
<dbReference type="PANTHER" id="PTHR43656">
    <property type="entry name" value="BINDING OXIDOREDUCTASE, PUTATIVE (AFU_ORTHOLOGUE AFUA_2G08260)-RELATED"/>
    <property type="match status" value="1"/>
</dbReference>
<accession>A0A4Z0Z8W5</accession>
<dbReference type="Gene3D" id="3.20.20.70">
    <property type="entry name" value="Aldolase class I"/>
    <property type="match status" value="1"/>
</dbReference>
<dbReference type="InterPro" id="IPR013785">
    <property type="entry name" value="Aldolase_TIM"/>
</dbReference>
<protein>
    <recommendedName>
        <fullName evidence="7">NADH:flavin oxidoreductase/NADH oxidase N-terminal domain-containing protein</fullName>
    </recommendedName>
</protein>
<evidence type="ECO:0000256" key="2">
    <source>
        <dbReference type="ARBA" id="ARBA00022630"/>
    </source>
</evidence>
<dbReference type="AlphaFoldDB" id="A0A4Z0Z8W5"/>
<evidence type="ECO:0000256" key="3">
    <source>
        <dbReference type="ARBA" id="ARBA00022643"/>
    </source>
</evidence>